<organism evidence="3">
    <name type="scientific">Trichodesmium erythraeum (strain IMS101)</name>
    <dbReference type="NCBI Taxonomy" id="203124"/>
    <lineage>
        <taxon>Bacteria</taxon>
        <taxon>Bacillati</taxon>
        <taxon>Cyanobacteriota</taxon>
        <taxon>Cyanophyceae</taxon>
        <taxon>Oscillatoriophycideae</taxon>
        <taxon>Oscillatoriales</taxon>
        <taxon>Microcoleaceae</taxon>
        <taxon>Trichodesmium</taxon>
    </lineage>
</organism>
<dbReference type="KEGG" id="ter:Tery_1732"/>
<dbReference type="RefSeq" id="WP_011611369.1">
    <property type="nucleotide sequence ID" value="NC_008312.1"/>
</dbReference>
<dbReference type="GO" id="GO:0016887">
    <property type="term" value="F:ATP hydrolysis activity"/>
    <property type="evidence" value="ECO:0007669"/>
    <property type="project" value="InterPro"/>
</dbReference>
<dbReference type="InterPro" id="IPR003593">
    <property type="entry name" value="AAA+_ATPase"/>
</dbReference>
<protein>
    <submittedName>
        <fullName evidence="3">ATPase-like protein</fullName>
    </submittedName>
</protein>
<sequence>MNNWEIFKENTEPHDGIQNLPPPPSWRPFGQENRPGESRLKRRGETFQARSDEVKMVNAALYLRRPLLVTGKPGTGKSSLAYAVARQLKLGEVLYWPVTTRTILKEGLYSYDAIGRLQEVKQQERLNNQTFSSEQYREQIQQIEKYITLGPLGTALLPSKYPRVLLIDEIDKSDIDLPNNLLAILEEGLFEIPELVRIKKEVNKVTVRTAYSDETEAETGSQMEAEIENGRITCTAFPLVVMTSNGERDFPAPFLRRCLPLRMKSPTQEELTKIVIAHFNQNTAEQEKIQTLIKNFIDLQDEKTLATDQLLNAIFMVTKGRIPATEGKSFFDDELVQQLLQDLGRAEAED</sequence>
<dbReference type="OrthoDB" id="9783370at2"/>
<dbReference type="GO" id="GO:0005524">
    <property type="term" value="F:ATP binding"/>
    <property type="evidence" value="ECO:0007669"/>
    <property type="project" value="InterPro"/>
</dbReference>
<dbReference type="Pfam" id="PF00004">
    <property type="entry name" value="AAA"/>
    <property type="match status" value="1"/>
</dbReference>
<dbReference type="eggNOG" id="COG0714">
    <property type="taxonomic scope" value="Bacteria"/>
</dbReference>
<dbReference type="AlphaFoldDB" id="Q114T0"/>
<feature type="region of interest" description="Disordered" evidence="1">
    <location>
        <begin position="1"/>
        <end position="45"/>
    </location>
</feature>
<reference evidence="3" key="1">
    <citation type="submission" date="2006-06" db="EMBL/GenBank/DDBJ databases">
        <title>Complete sequence of Trichodesmium erythraeum IMS101.</title>
        <authorList>
            <consortium name="US DOE Joint Genome Institute"/>
            <person name="Copeland A."/>
            <person name="Lucas S."/>
            <person name="Lapidus A."/>
            <person name="Barry K."/>
            <person name="Detter J.C."/>
            <person name="Glavina del Rio T."/>
            <person name="Hammon N."/>
            <person name="Israni S."/>
            <person name="Dalin E."/>
            <person name="Tice H."/>
            <person name="Pitluck S."/>
            <person name="Kiss H."/>
            <person name="Munk A.C."/>
            <person name="Brettin T."/>
            <person name="Bruce D."/>
            <person name="Han C."/>
            <person name="Tapia R."/>
            <person name="Gilna P."/>
            <person name="Schmutz J."/>
            <person name="Larimer F."/>
            <person name="Land M."/>
            <person name="Hauser L."/>
            <person name="Kyrpides N."/>
            <person name="Kim E."/>
            <person name="Richardson P."/>
        </authorList>
    </citation>
    <scope>NUCLEOTIDE SEQUENCE [LARGE SCALE GENOMIC DNA]</scope>
    <source>
        <strain evidence="3">IMS101</strain>
    </source>
</reference>
<feature type="compositionally biased region" description="Basic and acidic residues" evidence="1">
    <location>
        <begin position="34"/>
        <end position="45"/>
    </location>
</feature>
<feature type="domain" description="AAA+ ATPase" evidence="2">
    <location>
        <begin position="63"/>
        <end position="267"/>
    </location>
</feature>
<proteinExistence type="predicted"/>
<dbReference type="STRING" id="203124.Tery_1732"/>
<dbReference type="InterPro" id="IPR027417">
    <property type="entry name" value="P-loop_NTPase"/>
</dbReference>
<evidence type="ECO:0000313" key="3">
    <source>
        <dbReference type="EMBL" id="ABG50994.1"/>
    </source>
</evidence>
<gene>
    <name evidence="3" type="ordered locus">Tery_1732</name>
</gene>
<dbReference type="EMBL" id="CP000393">
    <property type="protein sequence ID" value="ABG50994.1"/>
    <property type="molecule type" value="Genomic_DNA"/>
</dbReference>
<dbReference type="SMART" id="SM00382">
    <property type="entry name" value="AAA"/>
    <property type="match status" value="1"/>
</dbReference>
<dbReference type="InterPro" id="IPR003959">
    <property type="entry name" value="ATPase_AAA_core"/>
</dbReference>
<accession>Q114T0</accession>
<dbReference type="SUPFAM" id="SSF52540">
    <property type="entry name" value="P-loop containing nucleoside triphosphate hydrolases"/>
    <property type="match status" value="1"/>
</dbReference>
<feature type="compositionally biased region" description="Basic and acidic residues" evidence="1">
    <location>
        <begin position="1"/>
        <end position="15"/>
    </location>
</feature>
<dbReference type="HOGENOM" id="CLU_051820_2_0_3"/>
<evidence type="ECO:0000259" key="2">
    <source>
        <dbReference type="SMART" id="SM00382"/>
    </source>
</evidence>
<dbReference type="CDD" id="cd00009">
    <property type="entry name" value="AAA"/>
    <property type="match status" value="1"/>
</dbReference>
<dbReference type="Gene3D" id="3.40.50.300">
    <property type="entry name" value="P-loop containing nucleotide triphosphate hydrolases"/>
    <property type="match status" value="1"/>
</dbReference>
<name>Q114T0_TRIEI</name>
<evidence type="ECO:0000256" key="1">
    <source>
        <dbReference type="SAM" id="MobiDB-lite"/>
    </source>
</evidence>